<keyword evidence="1" id="KW-0547">Nucleotide-binding</keyword>
<accession>A0A9Q4HPQ9</accession>
<dbReference type="GO" id="GO:0005524">
    <property type="term" value="F:ATP binding"/>
    <property type="evidence" value="ECO:0007669"/>
    <property type="project" value="UniProtKB-KW"/>
</dbReference>
<dbReference type="Pfam" id="PF08461">
    <property type="entry name" value="WHD_RNase_R"/>
    <property type="match status" value="1"/>
</dbReference>
<proteinExistence type="predicted"/>
<dbReference type="PROSITE" id="PS50045">
    <property type="entry name" value="SIGMA54_INTERACT_4"/>
    <property type="match status" value="1"/>
</dbReference>
<dbReference type="Proteomes" id="UP001073053">
    <property type="component" value="Unassembled WGS sequence"/>
</dbReference>
<evidence type="ECO:0000313" key="4">
    <source>
        <dbReference type="EMBL" id="MCY9184196.1"/>
    </source>
</evidence>
<sequence length="334" mass="37353">MITAPRPCTFHNLIGEHQLFLETKRVAMQFALSELPVLITGKVGTGKDHFAQAIHQGSSRNGEPLISINCSTHSEESLAYELFGADDALGAFQKAARGTLFLNDVWSMPVSVQAKLLEALDSDGEKPRIICASAIPITEVAENTFRQDLFYRLNILTLTLPVLSERKSDIPLLTQYFLSESRQQLLIDPSVFPLLEQHPFDGNVRELKNAADYMAAVSSGGTIHPYDVPPFIRDGLNEKTTKKKAKLLTLMEKAEFLFILETIKVLNEKGEPASRRIISESSKNSQISLTPQQVRSRLDYLEKKEYVTKSRGRAGTKITLEGLNFLETLQKQMM</sequence>
<dbReference type="CDD" id="cd00009">
    <property type="entry name" value="AAA"/>
    <property type="match status" value="1"/>
</dbReference>
<dbReference type="Pfam" id="PF00158">
    <property type="entry name" value="Sigma54_activat"/>
    <property type="match status" value="1"/>
</dbReference>
<dbReference type="SUPFAM" id="SSF52540">
    <property type="entry name" value="P-loop containing nucleoside triphosphate hydrolases"/>
    <property type="match status" value="1"/>
</dbReference>
<protein>
    <submittedName>
        <fullName evidence="4">Sigma 54-interacting transcriptional regulator</fullName>
    </submittedName>
</protein>
<evidence type="ECO:0000259" key="3">
    <source>
        <dbReference type="PROSITE" id="PS50045"/>
    </source>
</evidence>
<reference evidence="4" key="1">
    <citation type="submission" date="2022-02" db="EMBL/GenBank/DDBJ databases">
        <title>Crop Bioprotection Bacillus Genome Sequencing.</title>
        <authorList>
            <person name="Dunlap C."/>
        </authorList>
    </citation>
    <scope>NUCLEOTIDE SEQUENCE</scope>
    <source>
        <strain evidence="4">EC49O2N-C10</strain>
    </source>
</reference>
<dbReference type="Gene3D" id="1.10.8.60">
    <property type="match status" value="1"/>
</dbReference>
<comment type="caution">
    <text evidence="4">The sequence shown here is derived from an EMBL/GenBank/DDBJ whole genome shotgun (WGS) entry which is preliminary data.</text>
</comment>
<dbReference type="Gene3D" id="1.10.10.10">
    <property type="entry name" value="Winged helix-like DNA-binding domain superfamily/Winged helix DNA-binding domain"/>
    <property type="match status" value="1"/>
</dbReference>
<dbReference type="InterPro" id="IPR058031">
    <property type="entry name" value="AAA_lid_NorR"/>
</dbReference>
<organism evidence="4 5">
    <name type="scientific">Bacillus halotolerans</name>
    <dbReference type="NCBI Taxonomy" id="260554"/>
    <lineage>
        <taxon>Bacteria</taxon>
        <taxon>Bacillati</taxon>
        <taxon>Bacillota</taxon>
        <taxon>Bacilli</taxon>
        <taxon>Bacillales</taxon>
        <taxon>Bacillaceae</taxon>
        <taxon>Bacillus</taxon>
    </lineage>
</organism>
<dbReference type="GO" id="GO:0006355">
    <property type="term" value="P:regulation of DNA-templated transcription"/>
    <property type="evidence" value="ECO:0007669"/>
    <property type="project" value="InterPro"/>
</dbReference>
<evidence type="ECO:0000256" key="2">
    <source>
        <dbReference type="ARBA" id="ARBA00022840"/>
    </source>
</evidence>
<dbReference type="InterPro" id="IPR013668">
    <property type="entry name" value="RNase_R_HTH_12"/>
</dbReference>
<dbReference type="InterPro" id="IPR002078">
    <property type="entry name" value="Sigma_54_int"/>
</dbReference>
<dbReference type="InterPro" id="IPR027417">
    <property type="entry name" value="P-loop_NTPase"/>
</dbReference>
<dbReference type="InterPro" id="IPR003593">
    <property type="entry name" value="AAA+_ATPase"/>
</dbReference>
<dbReference type="Pfam" id="PF25601">
    <property type="entry name" value="AAA_lid_14"/>
    <property type="match status" value="1"/>
</dbReference>
<dbReference type="AlphaFoldDB" id="A0A9Q4HPQ9"/>
<keyword evidence="2" id="KW-0067">ATP-binding</keyword>
<dbReference type="RefSeq" id="WP_268496578.1">
    <property type="nucleotide sequence ID" value="NZ_JALAPT010000012.1"/>
</dbReference>
<dbReference type="PANTHER" id="PTHR32071:SF119">
    <property type="entry name" value="SIGMA L-DEPENDENT TRANSCRIPTIONAL REGULATOR YPLP-RELATED"/>
    <property type="match status" value="1"/>
</dbReference>
<dbReference type="InterPro" id="IPR036388">
    <property type="entry name" value="WH-like_DNA-bd_sf"/>
</dbReference>
<dbReference type="EMBL" id="JALAWA010000003">
    <property type="protein sequence ID" value="MCY9184196.1"/>
    <property type="molecule type" value="Genomic_DNA"/>
</dbReference>
<dbReference type="PANTHER" id="PTHR32071">
    <property type="entry name" value="TRANSCRIPTIONAL REGULATORY PROTEIN"/>
    <property type="match status" value="1"/>
</dbReference>
<dbReference type="SMART" id="SM00382">
    <property type="entry name" value="AAA"/>
    <property type="match status" value="1"/>
</dbReference>
<feature type="domain" description="Sigma-54 factor interaction" evidence="3">
    <location>
        <begin position="13"/>
        <end position="216"/>
    </location>
</feature>
<gene>
    <name evidence="4" type="ORF">MOF03_05935</name>
</gene>
<name>A0A9Q4HPQ9_9BACI</name>
<evidence type="ECO:0000313" key="5">
    <source>
        <dbReference type="Proteomes" id="UP001073053"/>
    </source>
</evidence>
<evidence type="ECO:0000256" key="1">
    <source>
        <dbReference type="ARBA" id="ARBA00022741"/>
    </source>
</evidence>
<dbReference type="Gene3D" id="3.40.50.300">
    <property type="entry name" value="P-loop containing nucleotide triphosphate hydrolases"/>
    <property type="match status" value="1"/>
</dbReference>